<evidence type="ECO:0000313" key="8">
    <source>
        <dbReference type="Proteomes" id="UP000050741"/>
    </source>
</evidence>
<dbReference type="PANTHER" id="PTHR12934:SF11">
    <property type="entry name" value="LARGE RIBOSOMAL SUBUNIT PROTEIN UL15M"/>
    <property type="match status" value="1"/>
</dbReference>
<organism evidence="8 9">
    <name type="scientific">Globodera pallida</name>
    <name type="common">Potato cyst nematode worm</name>
    <name type="synonym">Heterodera pallida</name>
    <dbReference type="NCBI Taxonomy" id="36090"/>
    <lineage>
        <taxon>Eukaryota</taxon>
        <taxon>Metazoa</taxon>
        <taxon>Ecdysozoa</taxon>
        <taxon>Nematoda</taxon>
        <taxon>Chromadorea</taxon>
        <taxon>Rhabditida</taxon>
        <taxon>Tylenchina</taxon>
        <taxon>Tylenchomorpha</taxon>
        <taxon>Tylenchoidea</taxon>
        <taxon>Heteroderidae</taxon>
        <taxon>Heteroderinae</taxon>
        <taxon>Globodera</taxon>
    </lineage>
</organism>
<evidence type="ECO:0000256" key="2">
    <source>
        <dbReference type="ARBA" id="ARBA00022980"/>
    </source>
</evidence>
<evidence type="ECO:0000256" key="6">
    <source>
        <dbReference type="SAM" id="MobiDB-lite"/>
    </source>
</evidence>
<feature type="domain" description="Large ribosomal subunit protein uL15/eL18" evidence="7">
    <location>
        <begin position="119"/>
        <end position="200"/>
    </location>
</feature>
<dbReference type="SUPFAM" id="SSF52080">
    <property type="entry name" value="Ribosomal proteins L15p and L18e"/>
    <property type="match status" value="1"/>
</dbReference>
<feature type="region of interest" description="Disordered" evidence="6">
    <location>
        <begin position="50"/>
        <end position="69"/>
    </location>
</feature>
<evidence type="ECO:0000313" key="9">
    <source>
        <dbReference type="WBParaSite" id="GPLIN_000774200"/>
    </source>
</evidence>
<keyword evidence="8" id="KW-1185">Reference proteome</keyword>
<evidence type="ECO:0000256" key="5">
    <source>
        <dbReference type="ARBA" id="ARBA00035423"/>
    </source>
</evidence>
<reference evidence="9" key="3">
    <citation type="submission" date="2016-06" db="UniProtKB">
        <authorList>
            <consortium name="WormBaseParasite"/>
        </authorList>
    </citation>
    <scope>IDENTIFICATION</scope>
</reference>
<sequence>MGLLSRVACCSHQFRHQSGLKTPSQKAASSASERALDIVSEASRVQLHDLRGNPGAKTDGRQVKAQGHNQAGHTIGELQRAAKPPLGWVWGDFYKPWMRLFDGDKRFNGDINLRREYVPVSLVELQRIIDLGWLDTTRLVDIAAISATKLLGDKFRPAWRQFGIHLTDEGDDVFTTPINLEVQWASCTAIAAIERVGGRIRTAYYDLESLKAIADAEKWFLSGKPIPRRKNPPHSLMHYYTDPDYRGYLANPSDIEASRVRLAEIVGYTLPDGEPPFEAEQKRPEQIFLGLEPGQLVSLADEKVFEPTHPTLVEFYRGEEQQLADTVR</sequence>
<name>A0A183C4E8_GLOPA</name>
<reference evidence="8" key="1">
    <citation type="submission" date="2013-12" db="EMBL/GenBank/DDBJ databases">
        <authorList>
            <person name="Aslett M."/>
        </authorList>
    </citation>
    <scope>NUCLEOTIDE SEQUENCE [LARGE SCALE GENOMIC DNA]</scope>
    <source>
        <strain evidence="8">Lindley</strain>
    </source>
</reference>
<keyword evidence="3" id="KW-0687">Ribonucleoprotein</keyword>
<dbReference type="WBParaSite" id="GPLIN_000774200">
    <property type="protein sequence ID" value="GPLIN_000774200"/>
    <property type="gene ID" value="GPLIN_000774200"/>
</dbReference>
<dbReference type="InterPro" id="IPR021131">
    <property type="entry name" value="Ribosomal_uL15/eL18"/>
</dbReference>
<dbReference type="GO" id="GO:0003735">
    <property type="term" value="F:structural constituent of ribosome"/>
    <property type="evidence" value="ECO:0007669"/>
    <property type="project" value="InterPro"/>
</dbReference>
<dbReference type="Pfam" id="PF00828">
    <property type="entry name" value="Ribosomal_L27A"/>
    <property type="match status" value="1"/>
</dbReference>
<evidence type="ECO:0000256" key="4">
    <source>
        <dbReference type="ARBA" id="ARBA00035299"/>
    </source>
</evidence>
<evidence type="ECO:0000259" key="7">
    <source>
        <dbReference type="Pfam" id="PF00828"/>
    </source>
</evidence>
<keyword evidence="2" id="KW-0689">Ribosomal protein</keyword>
<reference evidence="8" key="2">
    <citation type="submission" date="2014-05" db="EMBL/GenBank/DDBJ databases">
        <title>The genome and life-stage specific transcriptomes of Globodera pallida elucidate key aspects of plant parasitism by a cyst nematode.</title>
        <authorList>
            <person name="Cotton J.A."/>
            <person name="Lilley C.J."/>
            <person name="Jones L.M."/>
            <person name="Kikuchi T."/>
            <person name="Reid A.J."/>
            <person name="Thorpe P."/>
            <person name="Tsai I.J."/>
            <person name="Beasley H."/>
            <person name="Blok V."/>
            <person name="Cock P.J.A."/>
            <person name="Van den Akker S.E."/>
            <person name="Holroyd N."/>
            <person name="Hunt M."/>
            <person name="Mantelin S."/>
            <person name="Naghra H."/>
            <person name="Pain A."/>
            <person name="Palomares-Rius J.E."/>
            <person name="Zarowiecki M."/>
            <person name="Berriman M."/>
            <person name="Jones J.T."/>
            <person name="Urwin P.E."/>
        </authorList>
    </citation>
    <scope>NUCLEOTIDE SEQUENCE [LARGE SCALE GENOMIC DNA]</scope>
    <source>
        <strain evidence="8">Lindley</strain>
    </source>
</reference>
<dbReference type="Proteomes" id="UP000050741">
    <property type="component" value="Unassembled WGS sequence"/>
</dbReference>
<protein>
    <recommendedName>
        <fullName evidence="4">Large ribosomal subunit protein uL15m</fullName>
    </recommendedName>
    <alternativeName>
        <fullName evidence="5">39S ribosomal protein L15, mitochondrial</fullName>
    </alternativeName>
</protein>
<evidence type="ECO:0000256" key="3">
    <source>
        <dbReference type="ARBA" id="ARBA00023274"/>
    </source>
</evidence>
<dbReference type="InterPro" id="IPR036227">
    <property type="entry name" value="Ribosomal_uL15/eL18_sf"/>
</dbReference>
<dbReference type="AlphaFoldDB" id="A0A183C4E8"/>
<dbReference type="GO" id="GO:0005762">
    <property type="term" value="C:mitochondrial large ribosomal subunit"/>
    <property type="evidence" value="ECO:0007669"/>
    <property type="project" value="TreeGrafter"/>
</dbReference>
<dbReference type="GO" id="GO:0006412">
    <property type="term" value="P:translation"/>
    <property type="evidence" value="ECO:0007669"/>
    <property type="project" value="InterPro"/>
</dbReference>
<comment type="similarity">
    <text evidence="1">Belongs to the universal ribosomal protein uL15 family.</text>
</comment>
<proteinExistence type="inferred from homology"/>
<accession>A0A183C4E8</accession>
<dbReference type="InterPro" id="IPR005749">
    <property type="entry name" value="Ribosomal_uL15_bac-type"/>
</dbReference>
<dbReference type="PANTHER" id="PTHR12934">
    <property type="entry name" value="50S RIBOSOMAL PROTEIN L15"/>
    <property type="match status" value="1"/>
</dbReference>
<evidence type="ECO:0000256" key="1">
    <source>
        <dbReference type="ARBA" id="ARBA00007320"/>
    </source>
</evidence>